<dbReference type="AlphaFoldDB" id="A0A0D0X051"/>
<comment type="caution">
    <text evidence="2">The sequence shown here is derived from an EMBL/GenBank/DDBJ whole genome shotgun (WGS) entry which is preliminary data.</text>
</comment>
<feature type="region of interest" description="Disordered" evidence="1">
    <location>
        <begin position="1"/>
        <end position="21"/>
    </location>
</feature>
<protein>
    <submittedName>
        <fullName evidence="2">Uncharacterized protein</fullName>
    </submittedName>
</protein>
<evidence type="ECO:0000313" key="2">
    <source>
        <dbReference type="EMBL" id="KIR64244.1"/>
    </source>
</evidence>
<evidence type="ECO:0000313" key="3">
    <source>
        <dbReference type="Proteomes" id="UP000032254"/>
    </source>
</evidence>
<dbReference type="Proteomes" id="UP000032254">
    <property type="component" value="Unassembled WGS sequence"/>
</dbReference>
<gene>
    <name evidence="2" type="ORF">TK50_00490</name>
</gene>
<sequence>MKFQTWMPMSMRRPSPTAGPDQRMHVLSLSWWTVEVMDRVAAGVFGVSGTGVVHRNCEPARSAPRSSRLATCPPFPDGDGGTRSRSTVTAPTQS</sequence>
<accession>A0A0D0X051</accession>
<dbReference type="PATRIC" id="fig|47853.6.peg.109"/>
<dbReference type="EMBL" id="JXSX01000001">
    <property type="protein sequence ID" value="KIR64244.1"/>
    <property type="molecule type" value="Genomic_DNA"/>
</dbReference>
<reference evidence="2 3" key="1">
    <citation type="submission" date="2015-01" db="EMBL/GenBank/DDBJ databases">
        <title>Sequencing and annotation of Micromonospora carbonacea strain JXNU-1 genome.</title>
        <authorList>
            <person name="Long Z."/>
            <person name="Huang Y."/>
            <person name="Jiang Y."/>
        </authorList>
    </citation>
    <scope>NUCLEOTIDE SEQUENCE [LARGE SCALE GENOMIC DNA]</scope>
    <source>
        <strain evidence="2 3">JXNU-1</strain>
    </source>
</reference>
<name>A0A0D0X051_9ACTN</name>
<keyword evidence="3" id="KW-1185">Reference proteome</keyword>
<evidence type="ECO:0000256" key="1">
    <source>
        <dbReference type="SAM" id="MobiDB-lite"/>
    </source>
</evidence>
<feature type="compositionally biased region" description="Polar residues" evidence="1">
    <location>
        <begin position="83"/>
        <end position="94"/>
    </location>
</feature>
<organism evidence="2 3">
    <name type="scientific">Micromonospora haikouensis</name>
    <dbReference type="NCBI Taxonomy" id="686309"/>
    <lineage>
        <taxon>Bacteria</taxon>
        <taxon>Bacillati</taxon>
        <taxon>Actinomycetota</taxon>
        <taxon>Actinomycetes</taxon>
        <taxon>Micromonosporales</taxon>
        <taxon>Micromonosporaceae</taxon>
        <taxon>Micromonospora</taxon>
    </lineage>
</organism>
<feature type="region of interest" description="Disordered" evidence="1">
    <location>
        <begin position="58"/>
        <end position="94"/>
    </location>
</feature>
<proteinExistence type="predicted"/>